<keyword evidence="2" id="KW-1003">Cell membrane</keyword>
<keyword evidence="5 8" id="KW-0812">Transmembrane</keyword>
<dbReference type="EMBL" id="CP136422">
    <property type="protein sequence ID" value="WPX72295.1"/>
    <property type="molecule type" value="Genomic_DNA"/>
</dbReference>
<feature type="transmembrane region" description="Helical" evidence="8">
    <location>
        <begin position="293"/>
        <end position="312"/>
    </location>
</feature>
<dbReference type="Proteomes" id="UP001325248">
    <property type="component" value="Chromosome"/>
</dbReference>
<evidence type="ECO:0000256" key="4">
    <source>
        <dbReference type="ARBA" id="ARBA00022679"/>
    </source>
</evidence>
<feature type="transmembrane region" description="Helical" evidence="8">
    <location>
        <begin position="488"/>
        <end position="512"/>
    </location>
</feature>
<dbReference type="Pfam" id="PF13231">
    <property type="entry name" value="PMT_2"/>
    <property type="match status" value="1"/>
</dbReference>
<keyword evidence="11" id="KW-1185">Reference proteome</keyword>
<feature type="transmembrane region" description="Helical" evidence="8">
    <location>
        <begin position="200"/>
        <end position="219"/>
    </location>
</feature>
<feature type="transmembrane region" description="Helical" evidence="8">
    <location>
        <begin position="248"/>
        <end position="281"/>
    </location>
</feature>
<gene>
    <name evidence="10" type="ORF">BLCOC_06310</name>
</gene>
<evidence type="ECO:0000256" key="2">
    <source>
        <dbReference type="ARBA" id="ARBA00022475"/>
    </source>
</evidence>
<feature type="transmembrane region" description="Helical" evidence="8">
    <location>
        <begin position="12"/>
        <end position="32"/>
    </location>
</feature>
<keyword evidence="7 8" id="KW-0472">Membrane</keyword>
<keyword evidence="6 8" id="KW-1133">Transmembrane helix</keyword>
<feature type="domain" description="Glycosyltransferase RgtA/B/C/D-like" evidence="9">
    <location>
        <begin position="181"/>
        <end position="302"/>
    </location>
</feature>
<evidence type="ECO:0000256" key="7">
    <source>
        <dbReference type="ARBA" id="ARBA00023136"/>
    </source>
</evidence>
<name>A0ABZ0U506_9FIRM</name>
<keyword evidence="3" id="KW-0328">Glycosyltransferase</keyword>
<evidence type="ECO:0000256" key="5">
    <source>
        <dbReference type="ARBA" id="ARBA00022692"/>
    </source>
</evidence>
<feature type="transmembrane region" description="Helical" evidence="8">
    <location>
        <begin position="392"/>
        <end position="419"/>
    </location>
</feature>
<comment type="subcellular location">
    <subcellularLocation>
        <location evidence="1">Cell membrane</location>
        <topology evidence="1">Multi-pass membrane protein</topology>
    </subcellularLocation>
</comment>
<evidence type="ECO:0000313" key="11">
    <source>
        <dbReference type="Proteomes" id="UP001325248"/>
    </source>
</evidence>
<proteinExistence type="predicted"/>
<evidence type="ECO:0000313" key="10">
    <source>
        <dbReference type="EMBL" id="WPX72295.1"/>
    </source>
</evidence>
<dbReference type="InterPro" id="IPR050297">
    <property type="entry name" value="LipidA_mod_glycosyltrf_83"/>
</dbReference>
<evidence type="ECO:0000256" key="8">
    <source>
        <dbReference type="SAM" id="Phobius"/>
    </source>
</evidence>
<feature type="transmembrane region" description="Helical" evidence="8">
    <location>
        <begin position="44"/>
        <end position="62"/>
    </location>
</feature>
<organism evidence="10 11">
    <name type="scientific">Blautia producta</name>
    <dbReference type="NCBI Taxonomy" id="33035"/>
    <lineage>
        <taxon>Bacteria</taxon>
        <taxon>Bacillati</taxon>
        <taxon>Bacillota</taxon>
        <taxon>Clostridia</taxon>
        <taxon>Lachnospirales</taxon>
        <taxon>Lachnospiraceae</taxon>
        <taxon>Blautia</taxon>
    </lineage>
</organism>
<feature type="transmembrane region" description="Helical" evidence="8">
    <location>
        <begin position="226"/>
        <end position="242"/>
    </location>
</feature>
<evidence type="ECO:0000256" key="3">
    <source>
        <dbReference type="ARBA" id="ARBA00022676"/>
    </source>
</evidence>
<feature type="transmembrane region" description="Helical" evidence="8">
    <location>
        <begin position="460"/>
        <end position="476"/>
    </location>
</feature>
<reference evidence="10" key="1">
    <citation type="submission" date="2023-10" db="EMBL/GenBank/DDBJ databases">
        <title>Genome sequence of Blautia coccoides DSM 935.</title>
        <authorList>
            <person name="Boeer T."/>
            <person name="Bengelsdorf F.R."/>
            <person name="Daniel R."/>
            <person name="Poehlein A."/>
        </authorList>
    </citation>
    <scope>NUCLEOTIDE SEQUENCE [LARGE SCALE GENOMIC DNA]</scope>
    <source>
        <strain evidence="10">DSM 935</strain>
    </source>
</reference>
<dbReference type="PANTHER" id="PTHR33908">
    <property type="entry name" value="MANNOSYLTRANSFERASE YKCB-RELATED"/>
    <property type="match status" value="1"/>
</dbReference>
<feature type="transmembrane region" description="Helical" evidence="8">
    <location>
        <begin position="74"/>
        <end position="95"/>
    </location>
</feature>
<evidence type="ECO:0000256" key="1">
    <source>
        <dbReference type="ARBA" id="ARBA00004651"/>
    </source>
</evidence>
<evidence type="ECO:0000256" key="6">
    <source>
        <dbReference type="ARBA" id="ARBA00022989"/>
    </source>
</evidence>
<keyword evidence="4" id="KW-0808">Transferase</keyword>
<dbReference type="InterPro" id="IPR038731">
    <property type="entry name" value="RgtA/B/C-like"/>
</dbReference>
<protein>
    <recommendedName>
        <fullName evidence="9">Glycosyltransferase RgtA/B/C/D-like domain-containing protein</fullName>
    </recommendedName>
</protein>
<feature type="transmembrane region" description="Helical" evidence="8">
    <location>
        <begin position="431"/>
        <end position="448"/>
    </location>
</feature>
<evidence type="ECO:0000259" key="9">
    <source>
        <dbReference type="Pfam" id="PF13231"/>
    </source>
</evidence>
<accession>A0ABZ0U506</accession>
<sequence length="519" mass="59377">MYEILNLKKKDSNGAECVLGILLLCATFWVISSVDFLREVILQSRFFIFLMGFLLIICFLGYRKWEKKLTEAEVVVGIFLAAFLIRGMLVLIVPYNQAQHDTHFFGEWNGDAIGSGHFGYIQYLMKFKKLPDFDPRQVWSFYNPPLHHILCAVWMKFNAMFGMGYDACAENLQLLTLFYSSMTSYTGYRILKEFSLKGSALFLTFGLLAFHPIFAVLNLSLNNDALAVLFSAIAILYTVRWHKEQKMRYILCIALSIGLGMMTKLSVGLLSPAIGFVFLMVTIRKRDNLKNLIGQFVGFGILCFPLGLFWPVRCKVLFDIPFNYVQPLGEGDMWQYIGNYNLWQRLGIPSLAPILKNPWYIGDPAEQHNTWLEMFRTSILDEWTFQLPLKPYMIVATVLVLFSIFLGIGICVLFIWTLIHKGTMDKAMKGFCGIGYWGLVGFFVKFTFDYPFICSMNFRYIVPTFLFSVLGLGIWLQDEHTSKTGRGVAMAANMTFLALSVVLLVAYCLLFIQSDVQNL</sequence>
<dbReference type="PANTHER" id="PTHR33908:SF11">
    <property type="entry name" value="MEMBRANE PROTEIN"/>
    <property type="match status" value="1"/>
</dbReference>